<sequence length="201" mass="22256">MESSGSMEESPWSSMDGNDLMNDSIDEALFEQTIGSNDVERVGAPRRWGDGTVEQERMRLTLRQLRVPEDDLLGEAIAEAFRQGYHDVKLAKQVNSAEDLDATEGEFYVEVTFIKSSGCGGKNGGKKDNPGWMSYEKLLKKRGCIIQIKNKDELCCARAIVTLKATVDKHPEYRNITQGRGVQGFLSGKLHREAGVVEGPS</sequence>
<evidence type="ECO:0000256" key="1">
    <source>
        <dbReference type="SAM" id="MobiDB-lite"/>
    </source>
</evidence>
<evidence type="ECO:0000313" key="3">
    <source>
        <dbReference type="Proteomes" id="UP001159427"/>
    </source>
</evidence>
<reference evidence="2 3" key="1">
    <citation type="submission" date="2022-05" db="EMBL/GenBank/DDBJ databases">
        <authorList>
            <consortium name="Genoscope - CEA"/>
            <person name="William W."/>
        </authorList>
    </citation>
    <scope>NUCLEOTIDE SEQUENCE [LARGE SCALE GENOMIC DNA]</scope>
</reference>
<keyword evidence="3" id="KW-1185">Reference proteome</keyword>
<organism evidence="2 3">
    <name type="scientific">Porites evermanni</name>
    <dbReference type="NCBI Taxonomy" id="104178"/>
    <lineage>
        <taxon>Eukaryota</taxon>
        <taxon>Metazoa</taxon>
        <taxon>Cnidaria</taxon>
        <taxon>Anthozoa</taxon>
        <taxon>Hexacorallia</taxon>
        <taxon>Scleractinia</taxon>
        <taxon>Fungiina</taxon>
        <taxon>Poritidae</taxon>
        <taxon>Porites</taxon>
    </lineage>
</organism>
<comment type="caution">
    <text evidence="2">The sequence shown here is derived from an EMBL/GenBank/DDBJ whole genome shotgun (WGS) entry which is preliminary data.</text>
</comment>
<feature type="region of interest" description="Disordered" evidence="1">
    <location>
        <begin position="1"/>
        <end position="21"/>
    </location>
</feature>
<protein>
    <submittedName>
        <fullName evidence="2">Uncharacterized protein</fullName>
    </submittedName>
</protein>
<gene>
    <name evidence="2" type="ORF">PEVE_00028152</name>
</gene>
<dbReference type="EMBL" id="CALNXI010000039">
    <property type="protein sequence ID" value="CAH3016338.1"/>
    <property type="molecule type" value="Genomic_DNA"/>
</dbReference>
<evidence type="ECO:0000313" key="2">
    <source>
        <dbReference type="EMBL" id="CAH3016338.1"/>
    </source>
</evidence>
<proteinExistence type="predicted"/>
<feature type="compositionally biased region" description="Low complexity" evidence="1">
    <location>
        <begin position="1"/>
        <end position="15"/>
    </location>
</feature>
<name>A0ABN8LL29_9CNID</name>
<dbReference type="Proteomes" id="UP001159427">
    <property type="component" value="Unassembled WGS sequence"/>
</dbReference>
<accession>A0ABN8LL29</accession>